<proteinExistence type="inferred from homology"/>
<organism evidence="3 4">
    <name type="scientific">Cloacibacillus evryensis</name>
    <dbReference type="NCBI Taxonomy" id="508460"/>
    <lineage>
        <taxon>Bacteria</taxon>
        <taxon>Thermotogati</taxon>
        <taxon>Synergistota</taxon>
        <taxon>Synergistia</taxon>
        <taxon>Synergistales</taxon>
        <taxon>Synergistaceae</taxon>
        <taxon>Cloacibacillus</taxon>
    </lineage>
</organism>
<evidence type="ECO:0000256" key="1">
    <source>
        <dbReference type="ARBA" id="ARBA00010562"/>
    </source>
</evidence>
<dbReference type="RefSeq" id="WP_008710108.1">
    <property type="nucleotide sequence ID" value="NZ_CABKQM010000005.1"/>
</dbReference>
<reference evidence="3 4" key="1">
    <citation type="submission" date="2022-06" db="EMBL/GenBank/DDBJ databases">
        <title>Isolation of gut microbiota from human fecal samples.</title>
        <authorList>
            <person name="Pamer E.G."/>
            <person name="Barat B."/>
            <person name="Waligurski E."/>
            <person name="Medina S."/>
            <person name="Paddock L."/>
            <person name="Mostad J."/>
        </authorList>
    </citation>
    <scope>NUCLEOTIDE SEQUENCE [LARGE SCALE GENOMIC DNA]</scope>
    <source>
        <strain evidence="3 4">DFI.9.90</strain>
    </source>
</reference>
<accession>A0AAW5K455</accession>
<dbReference type="AlphaFoldDB" id="A0AAW5K455"/>
<evidence type="ECO:0000313" key="3">
    <source>
        <dbReference type="EMBL" id="MCQ4814682.1"/>
    </source>
</evidence>
<evidence type="ECO:0000256" key="2">
    <source>
        <dbReference type="ARBA" id="ARBA00022649"/>
    </source>
</evidence>
<dbReference type="PANTHER" id="PTHR38781:SF1">
    <property type="entry name" value="ANTITOXIN DINJ-RELATED"/>
    <property type="match status" value="1"/>
</dbReference>
<dbReference type="Proteomes" id="UP001205919">
    <property type="component" value="Unassembled WGS sequence"/>
</dbReference>
<dbReference type="Gene3D" id="1.10.1220.10">
    <property type="entry name" value="Met repressor-like"/>
    <property type="match status" value="1"/>
</dbReference>
<dbReference type="EMBL" id="JANFYT010000018">
    <property type="protein sequence ID" value="MCQ4814682.1"/>
    <property type="molecule type" value="Genomic_DNA"/>
</dbReference>
<dbReference type="Pfam" id="PF04221">
    <property type="entry name" value="RelB"/>
    <property type="match status" value="1"/>
</dbReference>
<comment type="similarity">
    <text evidence="1">Belongs to the RelB/DinJ antitoxin family.</text>
</comment>
<gene>
    <name evidence="3" type="ORF">NE630_09605</name>
</gene>
<dbReference type="GO" id="GO:0006351">
    <property type="term" value="P:DNA-templated transcription"/>
    <property type="evidence" value="ECO:0007669"/>
    <property type="project" value="TreeGrafter"/>
</dbReference>
<sequence length="86" mass="9830">MPLATMSIRVEEETKREIEAFCADVGMNPSTAVNLFFRAVLRENRLPFEISRDPFYSAANMKNLRENIAQAEDGRLTRHELIASND</sequence>
<keyword evidence="2" id="KW-1277">Toxin-antitoxin system</keyword>
<protein>
    <submittedName>
        <fullName evidence="3">Type II toxin-antitoxin system RelB/DinJ family antitoxin</fullName>
    </submittedName>
</protein>
<evidence type="ECO:0000313" key="4">
    <source>
        <dbReference type="Proteomes" id="UP001205919"/>
    </source>
</evidence>
<comment type="caution">
    <text evidence="3">The sequence shown here is derived from an EMBL/GenBank/DDBJ whole genome shotgun (WGS) entry which is preliminary data.</text>
</comment>
<name>A0AAW5K455_9BACT</name>
<dbReference type="NCBIfam" id="TIGR02384">
    <property type="entry name" value="RelB_DinJ"/>
    <property type="match status" value="1"/>
</dbReference>
<dbReference type="InterPro" id="IPR007337">
    <property type="entry name" value="RelB/DinJ"/>
</dbReference>
<dbReference type="PANTHER" id="PTHR38781">
    <property type="entry name" value="ANTITOXIN DINJ-RELATED"/>
    <property type="match status" value="1"/>
</dbReference>
<keyword evidence="4" id="KW-1185">Reference proteome</keyword>
<dbReference type="InterPro" id="IPR013321">
    <property type="entry name" value="Arc_rbn_hlx_hlx"/>
</dbReference>
<dbReference type="GO" id="GO:0006355">
    <property type="term" value="P:regulation of DNA-templated transcription"/>
    <property type="evidence" value="ECO:0007669"/>
    <property type="project" value="InterPro"/>
</dbReference>